<comment type="caution">
    <text evidence="1">The sequence shown here is derived from an EMBL/GenBank/DDBJ whole genome shotgun (WGS) entry which is preliminary data.</text>
</comment>
<organism evidence="1 2">
    <name type="scientific">Longimycelium tulufanense</name>
    <dbReference type="NCBI Taxonomy" id="907463"/>
    <lineage>
        <taxon>Bacteria</taxon>
        <taxon>Bacillati</taxon>
        <taxon>Actinomycetota</taxon>
        <taxon>Actinomycetes</taxon>
        <taxon>Pseudonocardiales</taxon>
        <taxon>Pseudonocardiaceae</taxon>
        <taxon>Longimycelium</taxon>
    </lineage>
</organism>
<name>A0A8J3CEQ9_9PSEU</name>
<gene>
    <name evidence="1" type="ORF">GCM10012275_31120</name>
</gene>
<protein>
    <submittedName>
        <fullName evidence="1">Uncharacterized protein</fullName>
    </submittedName>
</protein>
<dbReference type="RefSeq" id="WP_189058279.1">
    <property type="nucleotide sequence ID" value="NZ_BMMK01000013.1"/>
</dbReference>
<evidence type="ECO:0000313" key="2">
    <source>
        <dbReference type="Proteomes" id="UP000637578"/>
    </source>
</evidence>
<reference evidence="1" key="1">
    <citation type="journal article" date="2014" name="Int. J. Syst. Evol. Microbiol.">
        <title>Complete genome sequence of Corynebacterium casei LMG S-19264T (=DSM 44701T), isolated from a smear-ripened cheese.</title>
        <authorList>
            <consortium name="US DOE Joint Genome Institute (JGI-PGF)"/>
            <person name="Walter F."/>
            <person name="Albersmeier A."/>
            <person name="Kalinowski J."/>
            <person name="Ruckert C."/>
        </authorList>
    </citation>
    <scope>NUCLEOTIDE SEQUENCE</scope>
    <source>
        <strain evidence="1">CGMCC 4.5737</strain>
    </source>
</reference>
<dbReference type="AlphaFoldDB" id="A0A8J3CEQ9"/>
<sequence length="178" mass="20033">MGLHATTIGRPLPSLDKSDEYVPTSIEWNTGETLIEPAYYFIEDRQGGSEAGYVEIAVDLSSGLLRRVVVLKKPTPGKFLRVAELRQVPVLRGSLHVHTSPWTEDGRYTKARNSLKFTMMTYEDQGDLSVYDIETGRYISFFNQLPEKFVMSGSAGFGISSDQKIVGIRIEKVEERRP</sequence>
<accession>A0A8J3CEQ9</accession>
<dbReference type="EMBL" id="BMMK01000013">
    <property type="protein sequence ID" value="GGM57690.1"/>
    <property type="molecule type" value="Genomic_DNA"/>
</dbReference>
<proteinExistence type="predicted"/>
<dbReference type="Proteomes" id="UP000637578">
    <property type="component" value="Unassembled WGS sequence"/>
</dbReference>
<reference evidence="1" key="2">
    <citation type="submission" date="2020-09" db="EMBL/GenBank/DDBJ databases">
        <authorList>
            <person name="Sun Q."/>
            <person name="Zhou Y."/>
        </authorList>
    </citation>
    <scope>NUCLEOTIDE SEQUENCE</scope>
    <source>
        <strain evidence="1">CGMCC 4.5737</strain>
    </source>
</reference>
<keyword evidence="2" id="KW-1185">Reference proteome</keyword>
<evidence type="ECO:0000313" key="1">
    <source>
        <dbReference type="EMBL" id="GGM57690.1"/>
    </source>
</evidence>